<dbReference type="PROSITE" id="PS50106">
    <property type="entry name" value="PDZ"/>
    <property type="match status" value="1"/>
</dbReference>
<organism evidence="4 5">
    <name type="scientific">Limulus polyphemus</name>
    <name type="common">Atlantic horseshoe crab</name>
    <dbReference type="NCBI Taxonomy" id="6850"/>
    <lineage>
        <taxon>Eukaryota</taxon>
        <taxon>Metazoa</taxon>
        <taxon>Ecdysozoa</taxon>
        <taxon>Arthropoda</taxon>
        <taxon>Chelicerata</taxon>
        <taxon>Merostomata</taxon>
        <taxon>Xiphosura</taxon>
        <taxon>Limulidae</taxon>
        <taxon>Limulus</taxon>
    </lineage>
</organism>
<dbReference type="PANTHER" id="PTHR14191:SF28">
    <property type="entry name" value="GH04176P-RELATED"/>
    <property type="match status" value="1"/>
</dbReference>
<feature type="compositionally biased region" description="Polar residues" evidence="2">
    <location>
        <begin position="181"/>
        <end position="217"/>
    </location>
</feature>
<dbReference type="CDD" id="cd06768">
    <property type="entry name" value="PDZ_NHERF-like"/>
    <property type="match status" value="1"/>
</dbReference>
<proteinExistence type="predicted"/>
<dbReference type="InterPro" id="IPR001478">
    <property type="entry name" value="PDZ"/>
</dbReference>
<dbReference type="GeneID" id="106468272"/>
<dbReference type="InterPro" id="IPR036034">
    <property type="entry name" value="PDZ_sf"/>
</dbReference>
<dbReference type="Gene3D" id="2.30.42.10">
    <property type="match status" value="1"/>
</dbReference>
<feature type="compositionally biased region" description="Basic and acidic residues" evidence="2">
    <location>
        <begin position="232"/>
        <end position="249"/>
    </location>
</feature>
<dbReference type="Proteomes" id="UP000694941">
    <property type="component" value="Unplaced"/>
</dbReference>
<evidence type="ECO:0000313" key="4">
    <source>
        <dbReference type="Proteomes" id="UP000694941"/>
    </source>
</evidence>
<name>A0ABM1BL31_LIMPO</name>
<reference evidence="5" key="1">
    <citation type="submission" date="2025-08" db="UniProtKB">
        <authorList>
            <consortium name="RefSeq"/>
        </authorList>
    </citation>
    <scope>IDENTIFICATION</scope>
    <source>
        <tissue evidence="5">Muscle</tissue>
    </source>
</reference>
<dbReference type="PANTHER" id="PTHR14191">
    <property type="entry name" value="PDZ DOMAIN CONTAINING PROTEIN"/>
    <property type="match status" value="1"/>
</dbReference>
<keyword evidence="1" id="KW-0677">Repeat</keyword>
<dbReference type="SUPFAM" id="SSF50156">
    <property type="entry name" value="PDZ domain-like"/>
    <property type="match status" value="1"/>
</dbReference>
<dbReference type="SMART" id="SM00228">
    <property type="entry name" value="PDZ"/>
    <property type="match status" value="1"/>
</dbReference>
<accession>A0ABM1BL31</accession>
<feature type="domain" description="PDZ" evidence="3">
    <location>
        <begin position="14"/>
        <end position="96"/>
    </location>
</feature>
<feature type="compositionally biased region" description="Basic and acidic residues" evidence="2">
    <location>
        <begin position="140"/>
        <end position="151"/>
    </location>
</feature>
<gene>
    <name evidence="5" type="primary">LOC106468272</name>
</gene>
<dbReference type="RefSeq" id="XP_013784145.1">
    <property type="nucleotide sequence ID" value="XM_013928691.2"/>
</dbReference>
<feature type="compositionally biased region" description="Polar residues" evidence="2">
    <location>
        <begin position="152"/>
        <end position="161"/>
    </location>
</feature>
<feature type="region of interest" description="Disordered" evidence="2">
    <location>
        <begin position="137"/>
        <end position="249"/>
    </location>
</feature>
<sequence length="249" mass="27811">MSSELPLDAPAPRLCHIIKWPDFEGYGFNLHAEKSKPGQYIGKIDEDSPAELAGLREGDRIIEVNGVNIANENHKQVVERIKCVPNETKLLVVDLEADKWYKEKKIVIKSTLDNVVFGKTPMKRPFKRTTVDENVDDTVTEEKIPDVKTNDQSKSQLTSPNGALAKSTPPSQPKNGEVNLNLGNTESAPDSPHSSNHSQNGPGVSPPTSDLNFNMSASEMRKLLIARKKKDPRNDQMDMKEKYNRIQQL</sequence>
<dbReference type="InterPro" id="IPR051067">
    <property type="entry name" value="NHER"/>
</dbReference>
<keyword evidence="4" id="KW-1185">Reference proteome</keyword>
<evidence type="ECO:0000256" key="1">
    <source>
        <dbReference type="ARBA" id="ARBA00022737"/>
    </source>
</evidence>
<protein>
    <submittedName>
        <fullName evidence="5">Na(+)/H(+) exchange regulatory cofactor NHE-RF1-like</fullName>
    </submittedName>
</protein>
<dbReference type="Pfam" id="PF00595">
    <property type="entry name" value="PDZ"/>
    <property type="match status" value="1"/>
</dbReference>
<evidence type="ECO:0000256" key="2">
    <source>
        <dbReference type="SAM" id="MobiDB-lite"/>
    </source>
</evidence>
<evidence type="ECO:0000313" key="5">
    <source>
        <dbReference type="RefSeq" id="XP_013784145.1"/>
    </source>
</evidence>
<evidence type="ECO:0000259" key="3">
    <source>
        <dbReference type="PROSITE" id="PS50106"/>
    </source>
</evidence>